<dbReference type="InterPro" id="IPR017853">
    <property type="entry name" value="GH"/>
</dbReference>
<name>A0A7H0H6I8_9ACTN</name>
<comment type="function">
    <text evidence="1">Alpha-L-fucosidase is responsible for hydrolyzing the alpha-1,6-linked fucose joined to the reducing-end N-acetylglucosamine of the carbohydrate moieties of glycoproteins.</text>
</comment>
<evidence type="ECO:0000256" key="2">
    <source>
        <dbReference type="ARBA" id="ARBA00007951"/>
    </source>
</evidence>
<organism evidence="8 9">
    <name type="scientific">Tessaracoccus defluvii</name>
    <dbReference type="NCBI Taxonomy" id="1285901"/>
    <lineage>
        <taxon>Bacteria</taxon>
        <taxon>Bacillati</taxon>
        <taxon>Actinomycetota</taxon>
        <taxon>Actinomycetes</taxon>
        <taxon>Propionibacteriales</taxon>
        <taxon>Propionibacteriaceae</taxon>
        <taxon>Tessaracoccus</taxon>
    </lineage>
</organism>
<dbReference type="PRINTS" id="PR00741">
    <property type="entry name" value="GLHYDRLASE29"/>
</dbReference>
<reference evidence="8 9" key="1">
    <citation type="submission" date="2020-08" db="EMBL/GenBank/DDBJ databases">
        <title>Genome sequence of Tessaracoccus defluvii JCM 17540T.</title>
        <authorList>
            <person name="Hyun D.-W."/>
            <person name="Bae J.-W."/>
        </authorList>
    </citation>
    <scope>NUCLEOTIDE SEQUENCE [LARGE SCALE GENOMIC DNA]</scope>
    <source>
        <strain evidence="8 9">JCM 17540</strain>
    </source>
</reference>
<gene>
    <name evidence="8" type="ORF">H9L22_01165</name>
</gene>
<evidence type="ECO:0000313" key="9">
    <source>
        <dbReference type="Proteomes" id="UP000516117"/>
    </source>
</evidence>
<dbReference type="GO" id="GO:0016139">
    <property type="term" value="P:glycoside catabolic process"/>
    <property type="evidence" value="ECO:0007669"/>
    <property type="project" value="TreeGrafter"/>
</dbReference>
<accession>A0A7H0H6I8</accession>
<dbReference type="PANTHER" id="PTHR10030">
    <property type="entry name" value="ALPHA-L-FUCOSIDASE"/>
    <property type="match status" value="1"/>
</dbReference>
<evidence type="ECO:0000256" key="6">
    <source>
        <dbReference type="ARBA" id="ARBA00023295"/>
    </source>
</evidence>
<dbReference type="KEGG" id="tdf:H9L22_01165"/>
<evidence type="ECO:0000256" key="4">
    <source>
        <dbReference type="ARBA" id="ARBA00022729"/>
    </source>
</evidence>
<dbReference type="EMBL" id="CP060789">
    <property type="protein sequence ID" value="QNP56154.1"/>
    <property type="molecule type" value="Genomic_DNA"/>
</dbReference>
<dbReference type="AlphaFoldDB" id="A0A7H0H6I8"/>
<dbReference type="GO" id="GO:0006004">
    <property type="term" value="P:fucose metabolic process"/>
    <property type="evidence" value="ECO:0007669"/>
    <property type="project" value="InterPro"/>
</dbReference>
<keyword evidence="9" id="KW-1185">Reference proteome</keyword>
<feature type="domain" description="Glycoside hydrolase family 29 N-terminal" evidence="7">
    <location>
        <begin position="3"/>
        <end position="344"/>
    </location>
</feature>
<dbReference type="GO" id="GO:0004560">
    <property type="term" value="F:alpha-L-fucosidase activity"/>
    <property type="evidence" value="ECO:0007669"/>
    <property type="project" value="InterPro"/>
</dbReference>
<dbReference type="RefSeq" id="WP_187721271.1">
    <property type="nucleotide sequence ID" value="NZ_BAABBL010000013.1"/>
</dbReference>
<dbReference type="SUPFAM" id="SSF51445">
    <property type="entry name" value="(Trans)glycosidases"/>
    <property type="match status" value="1"/>
</dbReference>
<dbReference type="InterPro" id="IPR016286">
    <property type="entry name" value="FUC_metazoa-typ"/>
</dbReference>
<comment type="similarity">
    <text evidence="2">Belongs to the glycosyl hydrolase 29 family.</text>
</comment>
<dbReference type="SMART" id="SM00812">
    <property type="entry name" value="Alpha_L_fucos"/>
    <property type="match status" value="1"/>
</dbReference>
<evidence type="ECO:0000256" key="1">
    <source>
        <dbReference type="ARBA" id="ARBA00004071"/>
    </source>
</evidence>
<sequence length="435" mass="48681">MTKKTWPDLARPTPEWFARAKFGIFIHWGPYSVPAWGEPIGPLGEIDEATWFAHNPYSEWYLNTIRIPGSPAQQHHREVYGDAPYDDFLDQWRAEKFDPEDWARLFARAGAEYVVPTTKHHDGVTLWDAPGTGTRNTVQRGPERDLIGAIAQAVRSNGMRFGVYYSGGLDWSISDFPPHTTDEEVTSLRPNDAAYHFYAAAHVRDLIERYQPDVLWNDIEWPDGGKHTAPGGLHELFAAYYAANPDGVVNDRWGHTHHDFATTEYSAFSDNEKEPVWENNRGLGFSFAYNRNESTDEILSTMQLAKHWVGVVGKGGRLLINVGPTAEGIIPDLQRQTLEGFGDWKAPLAETAASVVERTPQLDAGEGWRGDWLTPAERIVFVDEPREVRVTGDGLDLTQVRVLSGDVCTEFVDDELVVRVNATNGGPAAVAIARR</sequence>
<dbReference type="Gene3D" id="3.20.20.80">
    <property type="entry name" value="Glycosidases"/>
    <property type="match status" value="1"/>
</dbReference>
<dbReference type="Pfam" id="PF01120">
    <property type="entry name" value="Alpha_L_fucos"/>
    <property type="match status" value="1"/>
</dbReference>
<protein>
    <recommendedName>
        <fullName evidence="3">alpha-L-fucosidase</fullName>
        <ecNumber evidence="3">3.2.1.51</ecNumber>
    </recommendedName>
</protein>
<dbReference type="GO" id="GO:0005764">
    <property type="term" value="C:lysosome"/>
    <property type="evidence" value="ECO:0007669"/>
    <property type="project" value="TreeGrafter"/>
</dbReference>
<dbReference type="EC" id="3.2.1.51" evidence="3"/>
<dbReference type="InterPro" id="IPR000933">
    <property type="entry name" value="Glyco_hydro_29"/>
</dbReference>
<evidence type="ECO:0000256" key="5">
    <source>
        <dbReference type="ARBA" id="ARBA00022801"/>
    </source>
</evidence>
<dbReference type="InterPro" id="IPR057739">
    <property type="entry name" value="Glyco_hydro_29_N"/>
</dbReference>
<dbReference type="Proteomes" id="UP000516117">
    <property type="component" value="Chromosome"/>
</dbReference>
<proteinExistence type="inferred from homology"/>
<keyword evidence="4" id="KW-0732">Signal</keyword>
<evidence type="ECO:0000313" key="8">
    <source>
        <dbReference type="EMBL" id="QNP56154.1"/>
    </source>
</evidence>
<evidence type="ECO:0000259" key="7">
    <source>
        <dbReference type="Pfam" id="PF01120"/>
    </source>
</evidence>
<evidence type="ECO:0000256" key="3">
    <source>
        <dbReference type="ARBA" id="ARBA00012662"/>
    </source>
</evidence>
<dbReference type="PANTHER" id="PTHR10030:SF37">
    <property type="entry name" value="ALPHA-L-FUCOSIDASE-RELATED"/>
    <property type="match status" value="1"/>
</dbReference>
<keyword evidence="5" id="KW-0378">Hydrolase</keyword>
<keyword evidence="6" id="KW-0326">Glycosidase</keyword>